<dbReference type="GO" id="GO:0051537">
    <property type="term" value="F:2 iron, 2 sulfur cluster binding"/>
    <property type="evidence" value="ECO:0007669"/>
    <property type="project" value="UniProtKB-KW"/>
</dbReference>
<evidence type="ECO:0000256" key="6">
    <source>
        <dbReference type="ARBA" id="ARBA00023002"/>
    </source>
</evidence>
<evidence type="ECO:0000256" key="9">
    <source>
        <dbReference type="ARBA" id="ARBA00023136"/>
    </source>
</evidence>
<keyword evidence="2" id="KW-0812">Transmembrane</keyword>
<dbReference type="EMBL" id="AMQN01033557">
    <property type="status" value="NOT_ANNOTATED_CDS"/>
    <property type="molecule type" value="Genomic_DNA"/>
</dbReference>
<sequence length="162" mass="17912">MRPPTKDPDCLSRSVIAGSLLGASLFNITLHLKSLVSRENFVKLLINARRLLIILCKNLAVFRSEKGTAHVLDAYCPHLGANLAIGGQVKGDCLECPFHGWQFRGDDGKCVKVPYIEDKNSRPADIDHVYLHNVVRNSLIMITGSAKHKTLKASDKEIPNIK</sequence>
<dbReference type="AlphaFoldDB" id="R7TA46"/>
<comment type="subcellular location">
    <subcellularLocation>
        <location evidence="1">Membrane</location>
    </subcellularLocation>
</comment>
<protein>
    <recommendedName>
        <fullName evidence="10">Rieske domain-containing protein</fullName>
    </recommendedName>
</protein>
<evidence type="ECO:0000256" key="1">
    <source>
        <dbReference type="ARBA" id="ARBA00004370"/>
    </source>
</evidence>
<dbReference type="InterPro" id="IPR017941">
    <property type="entry name" value="Rieske_2Fe-2S"/>
</dbReference>
<dbReference type="STRING" id="283909.R7TA46"/>
<dbReference type="EMBL" id="AMQN01033556">
    <property type="status" value="NOT_ANNOTATED_CDS"/>
    <property type="molecule type" value="Genomic_DNA"/>
</dbReference>
<keyword evidence="3" id="KW-0001">2Fe-2S</keyword>
<feature type="domain" description="Rieske" evidence="10">
    <location>
        <begin position="54"/>
        <end position="133"/>
    </location>
</feature>
<evidence type="ECO:0000256" key="7">
    <source>
        <dbReference type="ARBA" id="ARBA00023004"/>
    </source>
</evidence>
<dbReference type="Proteomes" id="UP000014760">
    <property type="component" value="Unassembled WGS sequence"/>
</dbReference>
<gene>
    <name evidence="11" type="ORF">CAPTEDRAFT_218200</name>
</gene>
<evidence type="ECO:0000256" key="8">
    <source>
        <dbReference type="ARBA" id="ARBA00023014"/>
    </source>
</evidence>
<evidence type="ECO:0000256" key="5">
    <source>
        <dbReference type="ARBA" id="ARBA00022989"/>
    </source>
</evidence>
<keyword evidence="4" id="KW-0479">Metal-binding</keyword>
<dbReference type="Pfam" id="PF00355">
    <property type="entry name" value="Rieske"/>
    <property type="match status" value="1"/>
</dbReference>
<dbReference type="GO" id="GO:0005737">
    <property type="term" value="C:cytoplasm"/>
    <property type="evidence" value="ECO:0007669"/>
    <property type="project" value="TreeGrafter"/>
</dbReference>
<evidence type="ECO:0000313" key="11">
    <source>
        <dbReference type="EMBL" id="ELT88255.1"/>
    </source>
</evidence>
<organism evidence="11">
    <name type="scientific">Capitella teleta</name>
    <name type="common">Polychaete worm</name>
    <dbReference type="NCBI Taxonomy" id="283909"/>
    <lineage>
        <taxon>Eukaryota</taxon>
        <taxon>Metazoa</taxon>
        <taxon>Spiralia</taxon>
        <taxon>Lophotrochozoa</taxon>
        <taxon>Annelida</taxon>
        <taxon>Polychaeta</taxon>
        <taxon>Sedentaria</taxon>
        <taxon>Scolecida</taxon>
        <taxon>Capitellidae</taxon>
        <taxon>Capitella</taxon>
    </lineage>
</organism>
<dbReference type="GO" id="GO:0016020">
    <property type="term" value="C:membrane"/>
    <property type="evidence" value="ECO:0007669"/>
    <property type="project" value="UniProtKB-SubCell"/>
</dbReference>
<reference evidence="13" key="1">
    <citation type="submission" date="2012-12" db="EMBL/GenBank/DDBJ databases">
        <authorList>
            <person name="Hellsten U."/>
            <person name="Grimwood J."/>
            <person name="Chapman J.A."/>
            <person name="Shapiro H."/>
            <person name="Aerts A."/>
            <person name="Otillar R.P."/>
            <person name="Terry A.Y."/>
            <person name="Boore J.L."/>
            <person name="Simakov O."/>
            <person name="Marletaz F."/>
            <person name="Cho S.-J."/>
            <person name="Edsinger-Gonzales E."/>
            <person name="Havlak P."/>
            <person name="Kuo D.-H."/>
            <person name="Larsson T."/>
            <person name="Lv J."/>
            <person name="Arendt D."/>
            <person name="Savage R."/>
            <person name="Osoegawa K."/>
            <person name="de Jong P."/>
            <person name="Lindberg D.R."/>
            <person name="Seaver E.C."/>
            <person name="Weisblat D.A."/>
            <person name="Putnam N.H."/>
            <person name="Grigoriev I.V."/>
            <person name="Rokhsar D.S."/>
        </authorList>
    </citation>
    <scope>NUCLEOTIDE SEQUENCE</scope>
    <source>
        <strain evidence="13">I ESC-2004</strain>
    </source>
</reference>
<keyword evidence="8" id="KW-0411">Iron-sulfur</keyword>
<dbReference type="PANTHER" id="PTHR21266">
    <property type="entry name" value="IRON-SULFUR DOMAIN CONTAINING PROTEIN"/>
    <property type="match status" value="1"/>
</dbReference>
<dbReference type="InterPro" id="IPR036922">
    <property type="entry name" value="Rieske_2Fe-2S_sf"/>
</dbReference>
<proteinExistence type="predicted"/>
<dbReference type="EnsemblMetazoa" id="CapteT218200">
    <property type="protein sequence ID" value="CapteP218200"/>
    <property type="gene ID" value="CapteG218200"/>
</dbReference>
<dbReference type="Gene3D" id="2.102.10.10">
    <property type="entry name" value="Rieske [2Fe-2S] iron-sulphur domain"/>
    <property type="match status" value="1"/>
</dbReference>
<evidence type="ECO:0000256" key="2">
    <source>
        <dbReference type="ARBA" id="ARBA00022692"/>
    </source>
</evidence>
<dbReference type="EMBL" id="KB311902">
    <property type="protein sequence ID" value="ELT88255.1"/>
    <property type="molecule type" value="Genomic_DNA"/>
</dbReference>
<reference evidence="11 13" key="2">
    <citation type="journal article" date="2013" name="Nature">
        <title>Insights into bilaterian evolution from three spiralian genomes.</title>
        <authorList>
            <person name="Simakov O."/>
            <person name="Marletaz F."/>
            <person name="Cho S.J."/>
            <person name="Edsinger-Gonzales E."/>
            <person name="Havlak P."/>
            <person name="Hellsten U."/>
            <person name="Kuo D.H."/>
            <person name="Larsson T."/>
            <person name="Lv J."/>
            <person name="Arendt D."/>
            <person name="Savage R."/>
            <person name="Osoegawa K."/>
            <person name="de Jong P."/>
            <person name="Grimwood J."/>
            <person name="Chapman J.A."/>
            <person name="Shapiro H."/>
            <person name="Aerts A."/>
            <person name="Otillar R.P."/>
            <person name="Terry A.Y."/>
            <person name="Boore J.L."/>
            <person name="Grigoriev I.V."/>
            <person name="Lindberg D.R."/>
            <person name="Seaver E.C."/>
            <person name="Weisblat D.A."/>
            <person name="Putnam N.H."/>
            <person name="Rokhsar D.S."/>
        </authorList>
    </citation>
    <scope>NUCLEOTIDE SEQUENCE</scope>
    <source>
        <strain evidence="11 13">I ESC-2004</strain>
    </source>
</reference>
<name>R7TA46_CAPTE</name>
<keyword evidence="9" id="KW-0472">Membrane</keyword>
<reference evidence="12" key="3">
    <citation type="submission" date="2015-06" db="UniProtKB">
        <authorList>
            <consortium name="EnsemblMetazoa"/>
        </authorList>
    </citation>
    <scope>IDENTIFICATION</scope>
</reference>
<dbReference type="InterPro" id="IPR050584">
    <property type="entry name" value="Cholesterol_7-desaturase"/>
</dbReference>
<evidence type="ECO:0000256" key="4">
    <source>
        <dbReference type="ARBA" id="ARBA00022723"/>
    </source>
</evidence>
<dbReference type="GO" id="GO:0046872">
    <property type="term" value="F:metal ion binding"/>
    <property type="evidence" value="ECO:0007669"/>
    <property type="project" value="UniProtKB-KW"/>
</dbReference>
<evidence type="ECO:0000313" key="13">
    <source>
        <dbReference type="Proteomes" id="UP000014760"/>
    </source>
</evidence>
<evidence type="ECO:0000259" key="10">
    <source>
        <dbReference type="PROSITE" id="PS51296"/>
    </source>
</evidence>
<keyword evidence="13" id="KW-1185">Reference proteome</keyword>
<keyword evidence="6" id="KW-0560">Oxidoreductase</keyword>
<evidence type="ECO:0000313" key="12">
    <source>
        <dbReference type="EnsemblMetazoa" id="CapteP218200"/>
    </source>
</evidence>
<dbReference type="OrthoDB" id="426882at2759"/>
<keyword evidence="7" id="KW-0408">Iron</keyword>
<dbReference type="PROSITE" id="PS51296">
    <property type="entry name" value="RIESKE"/>
    <property type="match status" value="1"/>
</dbReference>
<dbReference type="HOGENOM" id="CLU_1637045_0_0_1"/>
<dbReference type="PANTHER" id="PTHR21266:SF32">
    <property type="entry name" value="CHOLESTEROL 7-DESATURASE NVD"/>
    <property type="match status" value="1"/>
</dbReference>
<dbReference type="SUPFAM" id="SSF50022">
    <property type="entry name" value="ISP domain"/>
    <property type="match status" value="1"/>
</dbReference>
<accession>R7TA46</accession>
<keyword evidence="5" id="KW-1133">Transmembrane helix</keyword>
<dbReference type="GO" id="GO:0016491">
    <property type="term" value="F:oxidoreductase activity"/>
    <property type="evidence" value="ECO:0007669"/>
    <property type="project" value="UniProtKB-KW"/>
</dbReference>
<evidence type="ECO:0000256" key="3">
    <source>
        <dbReference type="ARBA" id="ARBA00022714"/>
    </source>
</evidence>